<keyword evidence="6 7" id="KW-0472">Membrane</keyword>
<sequence length="228" mass="23540">MGNLTGLLFAGGLGFMLLTLAGGLDFGTPPMLVGSEIQAHAPQQTGAVNIVTSVVLGYRAIDTLGELSILFAAAVSAGLILGRRHTTAGTQTKGGFILYTGGSLLFPLMMTIGFYIIFHGHLTPGGGFQGGVILAAAFFLPLLARPGARLHHKTLSLIEGFAGASFILVGLLAMMEGKAFLQPLLVQDTLGQLISAGTLPLLYLAVGLKVGAELASLLSRLIQTEAPQ</sequence>
<accession>A0A7Z1AEZ4</accession>
<comment type="caution">
    <text evidence="9">The sequence shown here is derived from an EMBL/GenBank/DDBJ whole genome shotgun (WGS) entry which is preliminary data.</text>
</comment>
<dbReference type="AlphaFoldDB" id="A0A7Z1AEZ4"/>
<dbReference type="Proteomes" id="UP000094769">
    <property type="component" value="Unassembled WGS sequence"/>
</dbReference>
<dbReference type="RefSeq" id="WP_069126310.1">
    <property type="nucleotide sequence ID" value="NZ_MARB01000016.1"/>
</dbReference>
<protein>
    <submittedName>
        <fullName evidence="9">Putative monovalent cation/H+ antiporter subunit B</fullName>
    </submittedName>
</protein>
<evidence type="ECO:0000256" key="2">
    <source>
        <dbReference type="ARBA" id="ARBA00009425"/>
    </source>
</evidence>
<reference evidence="9 10" key="1">
    <citation type="submission" date="2016-06" db="EMBL/GenBank/DDBJ databases">
        <title>Genome sequence of endosymbiont of Candidatus Endolucinida thiodiazotropha.</title>
        <authorList>
            <person name="Poehlein A."/>
            <person name="Koenig S."/>
            <person name="Heiden S.E."/>
            <person name="Thuermer A."/>
            <person name="Voget S."/>
            <person name="Daniel R."/>
            <person name="Markert S."/>
            <person name="Gros O."/>
            <person name="Schweder T."/>
        </authorList>
    </citation>
    <scope>NUCLEOTIDE SEQUENCE [LARGE SCALE GENOMIC DNA]</scope>
    <source>
        <strain evidence="9 10">COS</strain>
    </source>
</reference>
<feature type="transmembrane region" description="Helical" evidence="7">
    <location>
        <begin position="155"/>
        <end position="173"/>
    </location>
</feature>
<evidence type="ECO:0000313" key="10">
    <source>
        <dbReference type="Proteomes" id="UP000094769"/>
    </source>
</evidence>
<comment type="subcellular location">
    <subcellularLocation>
        <location evidence="1">Cell membrane</location>
        <topology evidence="1">Multi-pass membrane protein</topology>
    </subcellularLocation>
</comment>
<dbReference type="InterPro" id="IPR050622">
    <property type="entry name" value="CPA3_antiporter_subunitB"/>
</dbReference>
<evidence type="ECO:0000256" key="6">
    <source>
        <dbReference type="ARBA" id="ARBA00023136"/>
    </source>
</evidence>
<dbReference type="GO" id="GO:0005886">
    <property type="term" value="C:plasma membrane"/>
    <property type="evidence" value="ECO:0007669"/>
    <property type="project" value="UniProtKB-SubCell"/>
</dbReference>
<feature type="transmembrane region" description="Helical" evidence="7">
    <location>
        <begin position="124"/>
        <end position="143"/>
    </location>
</feature>
<feature type="transmembrane region" description="Helical" evidence="7">
    <location>
        <begin position="193"/>
        <end position="212"/>
    </location>
</feature>
<evidence type="ECO:0000313" key="9">
    <source>
        <dbReference type="EMBL" id="ODJ86923.1"/>
    </source>
</evidence>
<dbReference type="Pfam" id="PF04039">
    <property type="entry name" value="MnhB"/>
    <property type="match status" value="1"/>
</dbReference>
<feature type="transmembrane region" description="Helical" evidence="7">
    <location>
        <begin position="63"/>
        <end position="82"/>
    </location>
</feature>
<dbReference type="PANTHER" id="PTHR33932:SF4">
    <property type="entry name" value="NA(+)_H(+) ANTIPORTER SUBUNIT B"/>
    <property type="match status" value="1"/>
</dbReference>
<evidence type="ECO:0000256" key="3">
    <source>
        <dbReference type="ARBA" id="ARBA00022475"/>
    </source>
</evidence>
<evidence type="ECO:0000259" key="8">
    <source>
        <dbReference type="Pfam" id="PF04039"/>
    </source>
</evidence>
<dbReference type="OrthoDB" id="2085045at2"/>
<gene>
    <name evidence="9" type="ORF">CODIS_28810</name>
</gene>
<evidence type="ECO:0000256" key="5">
    <source>
        <dbReference type="ARBA" id="ARBA00022989"/>
    </source>
</evidence>
<dbReference type="PANTHER" id="PTHR33932">
    <property type="entry name" value="NA(+)/H(+) ANTIPORTER SUBUNIT B"/>
    <property type="match status" value="1"/>
</dbReference>
<organism evidence="9 10">
    <name type="scientific">Candidatus Thiodiazotropha endolucinida</name>
    <dbReference type="NCBI Taxonomy" id="1655433"/>
    <lineage>
        <taxon>Bacteria</taxon>
        <taxon>Pseudomonadati</taxon>
        <taxon>Pseudomonadota</taxon>
        <taxon>Gammaproteobacteria</taxon>
        <taxon>Chromatiales</taxon>
        <taxon>Sedimenticolaceae</taxon>
        <taxon>Candidatus Thiodiazotropha</taxon>
    </lineage>
</organism>
<evidence type="ECO:0000256" key="7">
    <source>
        <dbReference type="SAM" id="Phobius"/>
    </source>
</evidence>
<comment type="similarity">
    <text evidence="2">Belongs to the CPA3 antiporters (TC 2.A.63) subunit B family.</text>
</comment>
<feature type="domain" description="Na+/H+ antiporter MnhB subunit-related protein" evidence="8">
    <location>
        <begin position="98"/>
        <end position="214"/>
    </location>
</feature>
<proteinExistence type="inferred from homology"/>
<dbReference type="InterPro" id="IPR007182">
    <property type="entry name" value="MnhB"/>
</dbReference>
<keyword evidence="5 7" id="KW-1133">Transmembrane helix</keyword>
<evidence type="ECO:0000256" key="4">
    <source>
        <dbReference type="ARBA" id="ARBA00022692"/>
    </source>
</evidence>
<evidence type="ECO:0000256" key="1">
    <source>
        <dbReference type="ARBA" id="ARBA00004651"/>
    </source>
</evidence>
<keyword evidence="10" id="KW-1185">Reference proteome</keyword>
<dbReference type="EMBL" id="MARB01000016">
    <property type="protein sequence ID" value="ODJ86923.1"/>
    <property type="molecule type" value="Genomic_DNA"/>
</dbReference>
<feature type="transmembrane region" description="Helical" evidence="7">
    <location>
        <begin position="94"/>
        <end position="118"/>
    </location>
</feature>
<keyword evidence="3" id="KW-1003">Cell membrane</keyword>
<keyword evidence="4 7" id="KW-0812">Transmembrane</keyword>
<name>A0A7Z1AEZ4_9GAMM</name>